<accession>D6XHZ2</accession>
<accession>Q584P7</accession>
<dbReference type="EMBL" id="CP000069">
    <property type="protein sequence ID" value="AAZ11821.1"/>
    <property type="molecule type" value="Genomic_DNA"/>
</dbReference>
<reference evidence="2" key="4">
    <citation type="submission" date="2005-04" db="EMBL/GenBank/DDBJ databases">
        <title>.</title>
        <authorList>
            <person name="Ghedin E."/>
            <person name="Blandin G."/>
            <person name="Bartholomeu D."/>
            <person name="Caler E."/>
            <person name="Haas B."/>
            <person name="Hannick L."/>
            <person name="Shallom J."/>
            <person name="Hou L."/>
            <person name="Djikeng A."/>
            <person name="Feldblyum T."/>
            <person name="Hostetler J."/>
            <person name="Johnson J."/>
            <person name="Jones K."/>
            <person name="Koo H.L."/>
            <person name="Larkin C."/>
            <person name="Pai G."/>
            <person name="Peterson J."/>
            <person name="Khalak H.G."/>
            <person name="Salzberg S."/>
            <person name="Simpson A.J."/>
            <person name="Tallon L."/>
            <person name="Van Aken S."/>
            <person name="Wanless D."/>
            <person name="White O."/>
            <person name="Wortman J."/>
            <person name="Fraser C.M."/>
            <person name="El-Sayed N.M.A."/>
        </authorList>
    </citation>
    <scope>NUCLEOTIDE SEQUENCE</scope>
    <source>
        <strain evidence="2">GUTat10.1</strain>
    </source>
</reference>
<dbReference type="OrthoDB" id="276226at2759"/>
<dbReference type="Proteomes" id="UP000008524">
    <property type="component" value="Chromosome 6"/>
</dbReference>
<keyword evidence="1" id="KW-1133">Transmembrane helix</keyword>
<protein>
    <submittedName>
        <fullName evidence="2">Uncharacterized protein</fullName>
    </submittedName>
</protein>
<evidence type="ECO:0000313" key="3">
    <source>
        <dbReference type="EMBL" id="AAZ11821.1"/>
    </source>
</evidence>
<feature type="transmembrane region" description="Helical" evidence="1">
    <location>
        <begin position="40"/>
        <end position="61"/>
    </location>
</feature>
<dbReference type="VEuPathDB" id="TriTrypDB:Tb927.6.2590"/>
<name>Q584P7_TRYB2</name>
<reference evidence="3" key="2">
    <citation type="journal article" date="2005" name="Science">
        <title>Comparative genomics of trypanosomatid parasitic protozoa.</title>
        <authorList>
            <person name="El-Sayed N.M."/>
            <person name="Myler P.J."/>
            <person name="Blandin G."/>
            <person name="Berriman M."/>
            <person name="Crabtree J."/>
            <person name="Aggarwal G."/>
            <person name="Caler E."/>
            <person name="Renauld H."/>
            <person name="Worthey E.A."/>
            <person name="Hertz-Fowler C."/>
            <person name="Ghedin E."/>
            <person name="Peacock C."/>
            <person name="Bartholomeu D.C."/>
            <person name="Haas B.J."/>
            <person name="Tran A.N."/>
            <person name="Wortman J.R."/>
            <person name="Alsmark U.C."/>
            <person name="Angiuoli S."/>
            <person name="Anupama A."/>
            <person name="Badger J."/>
            <person name="Bringaud F."/>
            <person name="Cadag E."/>
            <person name="Carlton J.M."/>
            <person name="Cerqueira G.C."/>
            <person name="Creasy T."/>
            <person name="Delcher A.L."/>
            <person name="Djikeng A."/>
            <person name="Embley T.M."/>
            <person name="Hauser C."/>
            <person name="Ivens A.C."/>
            <person name="Kummerfeld S.K."/>
            <person name="Pereira-Leal J.B."/>
            <person name="Nilsson D."/>
            <person name="Peterson J."/>
            <person name="Salzberg S.L."/>
            <person name="Shallom J."/>
            <person name="Silva J.C."/>
            <person name="Sundaram J."/>
            <person name="Westenberger S."/>
            <person name="White O."/>
            <person name="Melville S.E."/>
            <person name="Donelson J.E."/>
            <person name="Andersson B."/>
            <person name="Stuart K.D."/>
            <person name="Hall N."/>
        </authorList>
    </citation>
    <scope>NUCLEOTIDE SEQUENCE</scope>
    <source>
        <strain evidence="3">927/4 GUTat10.1</strain>
    </source>
</reference>
<dbReference type="InParanoid" id="Q584P7"/>
<evidence type="ECO:0000313" key="2">
    <source>
        <dbReference type="EMBL" id="AAX80891.1"/>
    </source>
</evidence>
<dbReference type="GO" id="GO:0005739">
    <property type="term" value="C:mitochondrion"/>
    <property type="evidence" value="ECO:0000314"/>
    <property type="project" value="GeneDB"/>
</dbReference>
<dbReference type="eggNOG" id="ENOG502S2DW">
    <property type="taxonomic scope" value="Eukaryota"/>
</dbReference>
<dbReference type="RefSeq" id="XP_845380.1">
    <property type="nucleotide sequence ID" value="XM_840287.1"/>
</dbReference>
<reference evidence="3 4" key="3">
    <citation type="journal article" date="2005" name="Science">
        <title>The genome of the African trypanosome Trypanosoma brucei.</title>
        <authorList>
            <person name="Berriman M."/>
            <person name="Ghedin E."/>
            <person name="Hertz-Fowler C."/>
            <person name="Blandin G."/>
            <person name="Renauld H."/>
            <person name="Bartholomeu D.C."/>
            <person name="Lennard N.J."/>
            <person name="Caler E."/>
            <person name="Hamlin N.E."/>
            <person name="Haas B."/>
            <person name="Bohme U."/>
            <person name="Hannick L."/>
            <person name="Aslett M.A."/>
            <person name="Shallom J."/>
            <person name="Marcello L."/>
            <person name="Hou L."/>
            <person name="Wickstead B."/>
            <person name="Alsmark U.C."/>
            <person name="Arrowsmith C."/>
            <person name="Atkin R.J."/>
            <person name="Barron A.J."/>
            <person name="Bringaud F."/>
            <person name="Brooks K."/>
            <person name="Carrington M."/>
            <person name="Cherevach I."/>
            <person name="Chillingworth T.J."/>
            <person name="Churcher C."/>
            <person name="Clark L.N."/>
            <person name="Corton C.H."/>
            <person name="Cronin A."/>
            <person name="Davies R.M."/>
            <person name="Doggett J."/>
            <person name="Djikeng A."/>
            <person name="Feldblyum T."/>
            <person name="Field M.C."/>
            <person name="Fraser A."/>
            <person name="Goodhead I."/>
            <person name="Hance Z."/>
            <person name="Harper D."/>
            <person name="Harris B.R."/>
            <person name="Hauser H."/>
            <person name="Hostetler J."/>
            <person name="Ivens A."/>
            <person name="Jagels K."/>
            <person name="Johnson D."/>
            <person name="Johnson J."/>
            <person name="Jones K."/>
            <person name="Kerhornou A.X."/>
            <person name="Koo H."/>
            <person name="Larke N."/>
            <person name="Landfear S."/>
            <person name="Larkin C."/>
            <person name="Leech V."/>
            <person name="Line A."/>
            <person name="Lord A."/>
            <person name="Macleod A."/>
            <person name="Mooney P.J."/>
            <person name="Moule S."/>
            <person name="Martin D.M."/>
            <person name="Morgan G.W."/>
            <person name="Mungall K."/>
            <person name="Norbertczak H."/>
            <person name="Ormond D."/>
            <person name="Pai G."/>
            <person name="Peacock C.S."/>
            <person name="Peterson J."/>
            <person name="Quail M.A."/>
            <person name="Rabbinowitsch E."/>
            <person name="Rajandream M.A."/>
            <person name="Reitter C."/>
            <person name="Salzberg S.L."/>
            <person name="Sanders M."/>
            <person name="Schobel S."/>
            <person name="Sharp S."/>
            <person name="Simmonds M."/>
            <person name="Simpson A.J."/>
            <person name="Tallon L."/>
            <person name="Turner C.M."/>
            <person name="Tait A."/>
            <person name="Tivey A.R."/>
            <person name="Van Aken S."/>
            <person name="Walker D."/>
            <person name="Wanless D."/>
            <person name="Wang S."/>
            <person name="White B."/>
            <person name="White O."/>
            <person name="Whitehead S."/>
            <person name="Woodward J."/>
            <person name="Wortman J."/>
            <person name="Adams M.D."/>
            <person name="Embley T.M."/>
            <person name="Gull K."/>
            <person name="Ullu E."/>
            <person name="Barry J.D."/>
            <person name="Fairlamb A.H."/>
            <person name="Opperdoes F."/>
            <person name="Barrell B.G."/>
            <person name="Donelson J.E."/>
            <person name="Hall N."/>
            <person name="Fraser C.M."/>
            <person name="Melville S.E."/>
            <person name="El-Sayed N.M."/>
        </authorList>
    </citation>
    <scope>NUCLEOTIDE SEQUENCE [LARGE SCALE GENOMIC DNA]</scope>
    <source>
        <strain evidence="3 4">927/4 GUTat10.1</strain>
    </source>
</reference>
<dbReference type="PaxDb" id="5691-AAZ11821"/>
<dbReference type="EMBL" id="AC074259">
    <property type="protein sequence ID" value="AAX80891.1"/>
    <property type="molecule type" value="Genomic_DNA"/>
</dbReference>
<dbReference type="GeneID" id="3657892"/>
<sequence>MIRRLGSVSSTSSSSLCRAASVAMIPAAQSRAAVREFHSLYSLAASLVVCSGSVLCFASWANNICNVRKYGRWRFRNTIDDVIMVSDFKTARYIGGFIGFLFYWLIVGPRKYMYESNLADIPGNKRFGPF</sequence>
<evidence type="ECO:0000256" key="1">
    <source>
        <dbReference type="SAM" id="Phobius"/>
    </source>
</evidence>
<keyword evidence="4" id="KW-1185">Reference proteome</keyword>
<reference evidence="2" key="1">
    <citation type="submission" date="2000-07" db="EMBL/GenBank/DDBJ databases">
        <authorList>
            <person name="El-Sayed N.M."/>
            <person name="Khalak H."/>
            <person name="Adams M.D."/>
        </authorList>
    </citation>
    <scope>NUCLEOTIDE SEQUENCE</scope>
    <source>
        <strain evidence="2">GUTat10.1</strain>
    </source>
</reference>
<dbReference type="AlphaFoldDB" id="Q584P7"/>
<dbReference type="OMA" id="YNIIGSC"/>
<evidence type="ECO:0000313" key="4">
    <source>
        <dbReference type="Proteomes" id="UP000008524"/>
    </source>
</evidence>
<proteinExistence type="predicted"/>
<gene>
    <name evidence="3" type="primary">Tb06.4M18.1320</name>
    <name evidence="2" type="ORF">Tb927.6.2590</name>
</gene>
<keyword evidence="1" id="KW-0812">Transmembrane</keyword>
<keyword evidence="1" id="KW-0472">Membrane</keyword>
<dbReference type="KEGG" id="tbr:Tb927.6.2590"/>
<organism evidence="2 4">
    <name type="scientific">Trypanosoma brucei brucei (strain 927/4 GUTat10.1)</name>
    <dbReference type="NCBI Taxonomy" id="185431"/>
    <lineage>
        <taxon>Eukaryota</taxon>
        <taxon>Discoba</taxon>
        <taxon>Euglenozoa</taxon>
        <taxon>Kinetoplastea</taxon>
        <taxon>Metakinetoplastina</taxon>
        <taxon>Trypanosomatida</taxon>
        <taxon>Trypanosomatidae</taxon>
        <taxon>Trypanosoma</taxon>
    </lineage>
</organism>
<reference evidence="3" key="5">
    <citation type="submission" date="2005-04" db="EMBL/GenBank/DDBJ databases">
        <title>Sequencing, closure, and annotation of Trypanosoma brucei chromosomes 2 through 8.</title>
        <authorList>
            <person name="Ghedin E."/>
            <person name="Blandin G."/>
            <person name="Bartholomeu D."/>
            <person name="Caler E."/>
            <person name="Haas B."/>
            <person name="Hannick L."/>
            <person name="Shallom J."/>
            <person name="Hou L."/>
            <person name="Djikeng A."/>
            <person name="Feldblyum T."/>
            <person name="Hostetler J."/>
            <person name="Johnson J."/>
            <person name="Jones K."/>
            <person name="Koo H.L."/>
            <person name="Larkin C."/>
            <person name="Pai G."/>
            <person name="Peterson J."/>
            <person name="Khalak H.G."/>
            <person name="Salzberg S."/>
            <person name="Simpson A.J."/>
            <person name="Tallon L."/>
            <person name="Van Aken S."/>
            <person name="Wanless D."/>
            <person name="White O."/>
            <person name="Wortman J."/>
            <person name="Fraser C.M."/>
            <person name="El-Sayed N.M.A."/>
        </authorList>
    </citation>
    <scope>NUCLEOTIDE SEQUENCE</scope>
    <source>
        <strain evidence="3">927/4 GUTat10.1</strain>
    </source>
</reference>
<feature type="transmembrane region" description="Helical" evidence="1">
    <location>
        <begin position="82"/>
        <end position="106"/>
    </location>
</feature>